<evidence type="ECO:0000256" key="1">
    <source>
        <dbReference type="ARBA" id="ARBA00022741"/>
    </source>
</evidence>
<evidence type="ECO:0000256" key="3">
    <source>
        <dbReference type="ARBA" id="ARBA00023015"/>
    </source>
</evidence>
<dbReference type="InterPro" id="IPR002197">
    <property type="entry name" value="HTH_Fis"/>
</dbReference>
<gene>
    <name evidence="6" type="ORF">GI584_12870</name>
</gene>
<dbReference type="GO" id="GO:0043565">
    <property type="term" value="F:sequence-specific DNA binding"/>
    <property type="evidence" value="ECO:0007669"/>
    <property type="project" value="InterPro"/>
</dbReference>
<dbReference type="PROSITE" id="PS50045">
    <property type="entry name" value="SIGMA54_INTERACT_4"/>
    <property type="match status" value="1"/>
</dbReference>
<evidence type="ECO:0000259" key="5">
    <source>
        <dbReference type="PROSITE" id="PS50045"/>
    </source>
</evidence>
<dbReference type="InterPro" id="IPR009057">
    <property type="entry name" value="Homeodomain-like_sf"/>
</dbReference>
<keyword evidence="7" id="KW-1185">Reference proteome</keyword>
<dbReference type="Pfam" id="PF13596">
    <property type="entry name" value="PAS_10"/>
    <property type="match status" value="1"/>
</dbReference>
<dbReference type="Pfam" id="PF25601">
    <property type="entry name" value="AAA_lid_14"/>
    <property type="match status" value="1"/>
</dbReference>
<reference evidence="6 7" key="1">
    <citation type="submission" date="2019-11" db="EMBL/GenBank/DDBJ databases">
        <title>Gracilibacillus salitolerans sp. nov., a moderate halophile isolated from a saline soil in northwest China.</title>
        <authorList>
            <person name="Gan L."/>
        </authorList>
    </citation>
    <scope>NUCLEOTIDE SEQUENCE [LARGE SCALE GENOMIC DNA]</scope>
    <source>
        <strain evidence="6 7">SCU50</strain>
    </source>
</reference>
<sequence>MQGVMKITANILDRSDHLFHNLPIGLILINKNDKINYMNQVAHEMFDFDGEILNTSIDALFENASTTDVKQLHHHIETHDTISRNGKQVITRYSPYLSEQGELLGIIILIEPLTTFHERVSHLTDIDLFQGILQELLNSHARFRVVLVDHSEWLISEHWWDEILNVSPYADKWVHKLAKTAMETRRVIKEIFQDDNIMSNHMEIISKPIQINGKLIGCMQFLNTGRLNESEQELEFAKKIIRKLEKTYQIDDIIGESPAINIAREQAKLYARMETPILIRGEKGTGKYMLARVIHSLSEKYSYPFLRCNFSTLAALNDLDTKLEYLLRSGRNGTVYFYINEKLPNDKQMKLLEFVNNSQGIRVIFGTSLALTSEYWDHSFYDLIQRYQITLPALKDRKDDMYLLVDTLLAKLNRQYHTTISKVDSKVIEYWQQCDWPGNIAQLENTLENLVLQSDIFTNDISKNQLKNVDLKENNHEHTANSNLTLQTAIDQFEKNHIMLALQQNAFNKTKTAKSLGVSVRNLYYKMDKYKIERGAP</sequence>
<dbReference type="Proteomes" id="UP000339690">
    <property type="component" value="Chromosome"/>
</dbReference>
<protein>
    <submittedName>
        <fullName evidence="6">PAS domain-containing protein</fullName>
    </submittedName>
</protein>
<dbReference type="InterPro" id="IPR035965">
    <property type="entry name" value="PAS-like_dom_sf"/>
</dbReference>
<evidence type="ECO:0000313" key="7">
    <source>
        <dbReference type="Proteomes" id="UP000339690"/>
    </source>
</evidence>
<dbReference type="Gene3D" id="3.30.450.20">
    <property type="entry name" value="PAS domain"/>
    <property type="match status" value="1"/>
</dbReference>
<keyword evidence="2" id="KW-0067">ATP-binding</keyword>
<dbReference type="Gene3D" id="1.10.10.60">
    <property type="entry name" value="Homeodomain-like"/>
    <property type="match status" value="1"/>
</dbReference>
<organism evidence="6 7">
    <name type="scientific">Gracilibacillus salitolerans</name>
    <dbReference type="NCBI Taxonomy" id="2663022"/>
    <lineage>
        <taxon>Bacteria</taxon>
        <taxon>Bacillati</taxon>
        <taxon>Bacillota</taxon>
        <taxon>Bacilli</taxon>
        <taxon>Bacillales</taxon>
        <taxon>Bacillaceae</taxon>
        <taxon>Gracilibacillus</taxon>
    </lineage>
</organism>
<name>A0A5Q2TLM2_9BACI</name>
<dbReference type="SUPFAM" id="SSF46689">
    <property type="entry name" value="Homeodomain-like"/>
    <property type="match status" value="1"/>
</dbReference>
<keyword evidence="4" id="KW-0804">Transcription</keyword>
<proteinExistence type="predicted"/>
<dbReference type="InterPro" id="IPR002078">
    <property type="entry name" value="Sigma_54_int"/>
</dbReference>
<dbReference type="KEGG" id="grc:GI584_12870"/>
<dbReference type="PRINTS" id="PR01590">
    <property type="entry name" value="HTHFIS"/>
</dbReference>
<dbReference type="Gene3D" id="1.10.8.60">
    <property type="match status" value="1"/>
</dbReference>
<dbReference type="InterPro" id="IPR027417">
    <property type="entry name" value="P-loop_NTPase"/>
</dbReference>
<dbReference type="SUPFAM" id="SSF52540">
    <property type="entry name" value="P-loop containing nucleoside triphosphate hydrolases"/>
    <property type="match status" value="1"/>
</dbReference>
<dbReference type="SUPFAM" id="SSF55785">
    <property type="entry name" value="PYP-like sensor domain (PAS domain)"/>
    <property type="match status" value="1"/>
</dbReference>
<dbReference type="GO" id="GO:0005524">
    <property type="term" value="F:ATP binding"/>
    <property type="evidence" value="ECO:0007669"/>
    <property type="project" value="UniProtKB-KW"/>
</dbReference>
<dbReference type="Pfam" id="PF14532">
    <property type="entry name" value="Sigma54_activ_2"/>
    <property type="match status" value="1"/>
</dbReference>
<dbReference type="Pfam" id="PF02954">
    <property type="entry name" value="HTH_8"/>
    <property type="match status" value="1"/>
</dbReference>
<dbReference type="AlphaFoldDB" id="A0A5Q2TLM2"/>
<dbReference type="InterPro" id="IPR058031">
    <property type="entry name" value="AAA_lid_NorR"/>
</dbReference>
<dbReference type="EMBL" id="CP045915">
    <property type="protein sequence ID" value="QGH34873.1"/>
    <property type="molecule type" value="Genomic_DNA"/>
</dbReference>
<dbReference type="GO" id="GO:0006355">
    <property type="term" value="P:regulation of DNA-templated transcription"/>
    <property type="evidence" value="ECO:0007669"/>
    <property type="project" value="InterPro"/>
</dbReference>
<evidence type="ECO:0000313" key="6">
    <source>
        <dbReference type="EMBL" id="QGH34873.1"/>
    </source>
</evidence>
<keyword evidence="1" id="KW-0547">Nucleotide-binding</keyword>
<keyword evidence="3" id="KW-0805">Transcription regulation</keyword>
<dbReference type="PANTHER" id="PTHR32071">
    <property type="entry name" value="TRANSCRIPTIONAL REGULATORY PROTEIN"/>
    <property type="match status" value="1"/>
</dbReference>
<feature type="domain" description="Sigma-54 factor interaction" evidence="5">
    <location>
        <begin position="253"/>
        <end position="452"/>
    </location>
</feature>
<evidence type="ECO:0000256" key="2">
    <source>
        <dbReference type="ARBA" id="ARBA00022840"/>
    </source>
</evidence>
<accession>A0A5Q2TLM2</accession>
<evidence type="ECO:0000256" key="4">
    <source>
        <dbReference type="ARBA" id="ARBA00023163"/>
    </source>
</evidence>
<dbReference type="RefSeq" id="WP_153791471.1">
    <property type="nucleotide sequence ID" value="NZ_CP045915.1"/>
</dbReference>
<dbReference type="Gene3D" id="3.40.50.300">
    <property type="entry name" value="P-loop containing nucleotide triphosphate hydrolases"/>
    <property type="match status" value="1"/>
</dbReference>